<dbReference type="PANTHER" id="PTHR12110">
    <property type="entry name" value="HYDROXYPYRUVATE ISOMERASE"/>
    <property type="match status" value="1"/>
</dbReference>
<dbReference type="AlphaFoldDB" id="A0ABD5SK20"/>
<evidence type="ECO:0000313" key="2">
    <source>
        <dbReference type="EMBL" id="MFC6763803.1"/>
    </source>
</evidence>
<organism evidence="2 3">
    <name type="scientific">Natrinema soli</name>
    <dbReference type="NCBI Taxonomy" id="1930624"/>
    <lineage>
        <taxon>Archaea</taxon>
        <taxon>Methanobacteriati</taxon>
        <taxon>Methanobacteriota</taxon>
        <taxon>Stenosarchaea group</taxon>
        <taxon>Halobacteria</taxon>
        <taxon>Halobacteriales</taxon>
        <taxon>Natrialbaceae</taxon>
        <taxon>Natrinema</taxon>
    </lineage>
</organism>
<gene>
    <name evidence="2" type="ORF">ACFQE6_01580</name>
</gene>
<feature type="domain" description="Xylose isomerase-like TIM barrel" evidence="1">
    <location>
        <begin position="19"/>
        <end position="243"/>
    </location>
</feature>
<dbReference type="EMBL" id="JBHSWV010000022">
    <property type="protein sequence ID" value="MFC6763803.1"/>
    <property type="molecule type" value="Genomic_DNA"/>
</dbReference>
<dbReference type="InterPro" id="IPR013022">
    <property type="entry name" value="Xyl_isomerase-like_TIM-brl"/>
</dbReference>
<dbReference type="InterPro" id="IPR036237">
    <property type="entry name" value="Xyl_isomerase-like_sf"/>
</dbReference>
<proteinExistence type="predicted"/>
<dbReference type="GO" id="GO:0016853">
    <property type="term" value="F:isomerase activity"/>
    <property type="evidence" value="ECO:0007669"/>
    <property type="project" value="UniProtKB-KW"/>
</dbReference>
<sequence>MNVGLCTVSAKERPVEEIVELASEVGYDGVEIWGRDHVGDGSEPVCTRIVEAAAAHGIDIAAYGSYLRCGTEAFDDELEHELAIADRLGTETIRVWAGNQEYDGRDDEHWERVVADLRRVTDRAADHEIEVTVEKHDNTVTNCLEGAKALIEAIGDERCGLNYQPGFSIPAAELEREAAALAPLSNQLHLQTTRERTGRDRAALAESYYDLAAILNPFLEHGFDGYANVEFVSDERPYREAIEADVACVRSILE</sequence>
<evidence type="ECO:0000313" key="3">
    <source>
        <dbReference type="Proteomes" id="UP001596383"/>
    </source>
</evidence>
<dbReference type="InterPro" id="IPR050312">
    <property type="entry name" value="IolE/XylAMocC-like"/>
</dbReference>
<reference evidence="2 3" key="1">
    <citation type="journal article" date="2019" name="Int. J. Syst. Evol. Microbiol.">
        <title>The Global Catalogue of Microorganisms (GCM) 10K type strain sequencing project: providing services to taxonomists for standard genome sequencing and annotation.</title>
        <authorList>
            <consortium name="The Broad Institute Genomics Platform"/>
            <consortium name="The Broad Institute Genome Sequencing Center for Infectious Disease"/>
            <person name="Wu L."/>
            <person name="Ma J."/>
        </authorList>
    </citation>
    <scope>NUCLEOTIDE SEQUENCE [LARGE SCALE GENOMIC DNA]</scope>
    <source>
        <strain evidence="2 3">LMG 29247</strain>
    </source>
</reference>
<protein>
    <submittedName>
        <fullName evidence="2">Sugar phosphate isomerase/epimerase family protein</fullName>
    </submittedName>
</protein>
<keyword evidence="2" id="KW-0413">Isomerase</keyword>
<comment type="caution">
    <text evidence="2">The sequence shown here is derived from an EMBL/GenBank/DDBJ whole genome shotgun (WGS) entry which is preliminary data.</text>
</comment>
<dbReference type="Proteomes" id="UP001596383">
    <property type="component" value="Unassembled WGS sequence"/>
</dbReference>
<name>A0ABD5SK20_9EURY</name>
<dbReference type="Gene3D" id="3.20.20.150">
    <property type="entry name" value="Divalent-metal-dependent TIM barrel enzymes"/>
    <property type="match status" value="1"/>
</dbReference>
<accession>A0ABD5SK20</accession>
<dbReference type="SUPFAM" id="SSF51658">
    <property type="entry name" value="Xylose isomerase-like"/>
    <property type="match status" value="1"/>
</dbReference>
<evidence type="ECO:0000259" key="1">
    <source>
        <dbReference type="Pfam" id="PF01261"/>
    </source>
</evidence>
<dbReference type="Pfam" id="PF01261">
    <property type="entry name" value="AP_endonuc_2"/>
    <property type="match status" value="1"/>
</dbReference>
<keyword evidence="3" id="KW-1185">Reference proteome</keyword>
<dbReference type="RefSeq" id="WP_273736903.1">
    <property type="nucleotide sequence ID" value="NZ_JAQIVI010000022.1"/>
</dbReference>
<dbReference type="PANTHER" id="PTHR12110:SF41">
    <property type="entry name" value="INOSOSE DEHYDRATASE"/>
    <property type="match status" value="1"/>
</dbReference>